<name>A0AAQ3MNW7_VIGMU</name>
<reference evidence="3 4" key="1">
    <citation type="journal article" date="2023" name="Life. Sci Alliance">
        <title>Evolutionary insights into 3D genome organization and epigenetic landscape of Vigna mungo.</title>
        <authorList>
            <person name="Junaid A."/>
            <person name="Singh B."/>
            <person name="Bhatia S."/>
        </authorList>
    </citation>
    <scope>NUCLEOTIDE SEQUENCE [LARGE SCALE GENOMIC DNA]</scope>
    <source>
        <strain evidence="3">Urdbean</strain>
    </source>
</reference>
<comment type="similarity">
    <text evidence="1">Belongs to the peptidase S10 family.</text>
</comment>
<dbReference type="Gene3D" id="3.40.50.12670">
    <property type="match status" value="1"/>
</dbReference>
<dbReference type="EMBL" id="CP144691">
    <property type="protein sequence ID" value="WVY93884.1"/>
    <property type="molecule type" value="Genomic_DNA"/>
</dbReference>
<proteinExistence type="inferred from homology"/>
<accession>A0AAQ3MNW7</accession>
<dbReference type="GO" id="GO:0004185">
    <property type="term" value="F:serine-type carboxypeptidase activity"/>
    <property type="evidence" value="ECO:0007669"/>
    <property type="project" value="InterPro"/>
</dbReference>
<dbReference type="Proteomes" id="UP001374535">
    <property type="component" value="Chromosome 10"/>
</dbReference>
<dbReference type="Pfam" id="PF00450">
    <property type="entry name" value="Peptidase_S10"/>
    <property type="match status" value="1"/>
</dbReference>
<dbReference type="SUPFAM" id="SSF53474">
    <property type="entry name" value="alpha/beta-Hydrolases"/>
    <property type="match status" value="1"/>
</dbReference>
<evidence type="ECO:0000313" key="4">
    <source>
        <dbReference type="Proteomes" id="UP001374535"/>
    </source>
</evidence>
<dbReference type="GO" id="GO:0019748">
    <property type="term" value="P:secondary metabolic process"/>
    <property type="evidence" value="ECO:0007669"/>
    <property type="project" value="TreeGrafter"/>
</dbReference>
<keyword evidence="4" id="KW-1185">Reference proteome</keyword>
<evidence type="ECO:0000256" key="1">
    <source>
        <dbReference type="ARBA" id="ARBA00009431"/>
    </source>
</evidence>
<dbReference type="PANTHER" id="PTHR11802">
    <property type="entry name" value="SERINE PROTEASE FAMILY S10 SERINE CARBOXYPEPTIDASE"/>
    <property type="match status" value="1"/>
</dbReference>
<dbReference type="GO" id="GO:0016747">
    <property type="term" value="F:acyltransferase activity, transferring groups other than amino-acyl groups"/>
    <property type="evidence" value="ECO:0007669"/>
    <property type="project" value="TreeGrafter"/>
</dbReference>
<dbReference type="Gene3D" id="3.40.50.1820">
    <property type="entry name" value="alpha/beta hydrolase"/>
    <property type="match status" value="1"/>
</dbReference>
<dbReference type="InterPro" id="IPR001563">
    <property type="entry name" value="Peptidase_S10"/>
</dbReference>
<evidence type="ECO:0000313" key="3">
    <source>
        <dbReference type="EMBL" id="WVY93884.1"/>
    </source>
</evidence>
<protein>
    <recommendedName>
        <fullName evidence="5">Serine carboxypeptidase-like 18</fullName>
    </recommendedName>
</protein>
<organism evidence="3 4">
    <name type="scientific">Vigna mungo</name>
    <name type="common">Black gram</name>
    <name type="synonym">Phaseolus mungo</name>
    <dbReference type="NCBI Taxonomy" id="3915"/>
    <lineage>
        <taxon>Eukaryota</taxon>
        <taxon>Viridiplantae</taxon>
        <taxon>Streptophyta</taxon>
        <taxon>Embryophyta</taxon>
        <taxon>Tracheophyta</taxon>
        <taxon>Spermatophyta</taxon>
        <taxon>Magnoliopsida</taxon>
        <taxon>eudicotyledons</taxon>
        <taxon>Gunneridae</taxon>
        <taxon>Pentapetalae</taxon>
        <taxon>rosids</taxon>
        <taxon>fabids</taxon>
        <taxon>Fabales</taxon>
        <taxon>Fabaceae</taxon>
        <taxon>Papilionoideae</taxon>
        <taxon>50 kb inversion clade</taxon>
        <taxon>NPAAA clade</taxon>
        <taxon>indigoferoid/millettioid clade</taxon>
        <taxon>Phaseoleae</taxon>
        <taxon>Vigna</taxon>
    </lineage>
</organism>
<feature type="chain" id="PRO_5043032935" description="Serine carboxypeptidase-like 18" evidence="2">
    <location>
        <begin position="23"/>
        <end position="484"/>
    </location>
</feature>
<keyword evidence="2" id="KW-0732">Signal</keyword>
<dbReference type="PRINTS" id="PR00724">
    <property type="entry name" value="CRBOXYPTASEC"/>
</dbReference>
<sequence>MSLRYGSVSFVALVLLPLMASAASVVKNLPGYEGNLPFKLETGYIGVGEEGVNIFHLFVESQRNPFIDPVLLWFVGGPGCSALSAFFFENGPLIMNGDNSGNLPTLELNPYGWSQTLNMLYIDMPVGTGFSYSETQQGYYSNDTLWVDHTYEFLQKWFIDHPKFNSNPFYIGGGSYSGLITGPLVQKVYEGQVIKQETSHSSTSKYKRKPISLVAIGYVLASPAVDRFEEENMKIVYAYQRSLISEVLYKSIKENCNGDYVNIDPQNTKCVSDYEAYSELVRYINEQQIMEPLCVTTPGLKREMLQELQDPPTFWCRSYYHIFVDKWANDENVRKALHVRKGTKEEFLRCNRTMAYAQTLQNSVQYYRNLTKADLEALVYCSDLDMSVPHLGTQHWINSFNMTIRDKWRAWFVDGQVAGYTELYKMKEDHFFTYVIVKAKFSLQNFDDVHCHSNLMQGAGHVAQTFKPKEVYNLINRWFSFSLI</sequence>
<feature type="signal peptide" evidence="2">
    <location>
        <begin position="1"/>
        <end position="22"/>
    </location>
</feature>
<dbReference type="AlphaFoldDB" id="A0AAQ3MNW7"/>
<evidence type="ECO:0000256" key="2">
    <source>
        <dbReference type="SAM" id="SignalP"/>
    </source>
</evidence>
<evidence type="ECO:0008006" key="5">
    <source>
        <dbReference type="Google" id="ProtNLM"/>
    </source>
</evidence>
<gene>
    <name evidence="3" type="ORF">V8G54_032972</name>
</gene>
<dbReference type="InterPro" id="IPR029058">
    <property type="entry name" value="AB_hydrolase_fold"/>
</dbReference>
<dbReference type="GO" id="GO:0006508">
    <property type="term" value="P:proteolysis"/>
    <property type="evidence" value="ECO:0007669"/>
    <property type="project" value="InterPro"/>
</dbReference>
<dbReference type="PANTHER" id="PTHR11802:SF413">
    <property type="entry name" value="PEPTIDASE S10, SERINE CARBOXYPEPTIDASE, ALPHA_BETA HYDROLASE-RELATED"/>
    <property type="match status" value="1"/>
</dbReference>